<comment type="caution">
    <text evidence="5">The sequence shown here is derived from an EMBL/GenBank/DDBJ whole genome shotgun (WGS) entry which is preliminary data.</text>
</comment>
<keyword evidence="1" id="KW-0678">Repressor</keyword>
<protein>
    <submittedName>
        <fullName evidence="5">TetR/AcrR family transcriptional regulator</fullName>
    </submittedName>
</protein>
<evidence type="ECO:0000256" key="2">
    <source>
        <dbReference type="ARBA" id="ARBA00023125"/>
    </source>
</evidence>
<dbReference type="InterPro" id="IPR023772">
    <property type="entry name" value="DNA-bd_HTH_TetR-type_CS"/>
</dbReference>
<dbReference type="InterPro" id="IPR001647">
    <property type="entry name" value="HTH_TetR"/>
</dbReference>
<gene>
    <name evidence="5" type="ORF">ACFOZ1_15465</name>
</gene>
<dbReference type="SUPFAM" id="SSF46689">
    <property type="entry name" value="Homeodomain-like"/>
    <property type="match status" value="1"/>
</dbReference>
<reference evidence="6" key="1">
    <citation type="journal article" date="2019" name="Int. J. Syst. Evol. Microbiol.">
        <title>The Global Catalogue of Microorganisms (GCM) 10K type strain sequencing project: providing services to taxonomists for standard genome sequencing and annotation.</title>
        <authorList>
            <consortium name="The Broad Institute Genomics Platform"/>
            <consortium name="The Broad Institute Genome Sequencing Center for Infectious Disease"/>
            <person name="Wu L."/>
            <person name="Ma J."/>
        </authorList>
    </citation>
    <scope>NUCLEOTIDE SEQUENCE [LARGE SCALE GENOMIC DNA]</scope>
    <source>
        <strain evidence="6">KACC 14058</strain>
    </source>
</reference>
<evidence type="ECO:0000313" key="5">
    <source>
        <dbReference type="EMBL" id="MFC4389179.1"/>
    </source>
</evidence>
<name>A0ABV8VZN4_9BACI</name>
<proteinExistence type="predicted"/>
<evidence type="ECO:0000256" key="3">
    <source>
        <dbReference type="PROSITE-ProRule" id="PRU00335"/>
    </source>
</evidence>
<dbReference type="InterPro" id="IPR050624">
    <property type="entry name" value="HTH-type_Tx_Regulator"/>
</dbReference>
<dbReference type="PANTHER" id="PTHR43479:SF22">
    <property type="entry name" value="TRANSCRIPTIONAL REGULATOR, TETR FAMILY"/>
    <property type="match status" value="1"/>
</dbReference>
<evidence type="ECO:0000256" key="1">
    <source>
        <dbReference type="ARBA" id="ARBA00022491"/>
    </source>
</evidence>
<dbReference type="EMBL" id="JBHSDV010000006">
    <property type="protein sequence ID" value="MFC4389179.1"/>
    <property type="molecule type" value="Genomic_DNA"/>
</dbReference>
<dbReference type="PRINTS" id="PR00455">
    <property type="entry name" value="HTHTETR"/>
</dbReference>
<dbReference type="RefSeq" id="WP_390200724.1">
    <property type="nucleotide sequence ID" value="NZ_JBHSDV010000006.1"/>
</dbReference>
<feature type="DNA-binding region" description="H-T-H motif" evidence="3">
    <location>
        <begin position="25"/>
        <end position="44"/>
    </location>
</feature>
<organism evidence="5 6">
    <name type="scientific">Gracilibacillus marinus</name>
    <dbReference type="NCBI Taxonomy" id="630535"/>
    <lineage>
        <taxon>Bacteria</taxon>
        <taxon>Bacillati</taxon>
        <taxon>Bacillota</taxon>
        <taxon>Bacilli</taxon>
        <taxon>Bacillales</taxon>
        <taxon>Bacillaceae</taxon>
        <taxon>Gracilibacillus</taxon>
    </lineage>
</organism>
<evidence type="ECO:0000259" key="4">
    <source>
        <dbReference type="PROSITE" id="PS50977"/>
    </source>
</evidence>
<keyword evidence="6" id="KW-1185">Reference proteome</keyword>
<dbReference type="PROSITE" id="PS01081">
    <property type="entry name" value="HTH_TETR_1"/>
    <property type="match status" value="1"/>
</dbReference>
<accession>A0ABV8VZN4</accession>
<dbReference type="Pfam" id="PF00440">
    <property type="entry name" value="TetR_N"/>
    <property type="match status" value="1"/>
</dbReference>
<keyword evidence="2 3" id="KW-0238">DNA-binding</keyword>
<feature type="domain" description="HTH tetR-type" evidence="4">
    <location>
        <begin position="2"/>
        <end position="62"/>
    </location>
</feature>
<dbReference type="Proteomes" id="UP001595880">
    <property type="component" value="Unassembled WGS sequence"/>
</dbReference>
<dbReference type="PROSITE" id="PS50977">
    <property type="entry name" value="HTH_TETR_2"/>
    <property type="match status" value="1"/>
</dbReference>
<evidence type="ECO:0000313" key="6">
    <source>
        <dbReference type="Proteomes" id="UP001595880"/>
    </source>
</evidence>
<dbReference type="Gene3D" id="1.10.357.10">
    <property type="entry name" value="Tetracycline Repressor, domain 2"/>
    <property type="match status" value="1"/>
</dbReference>
<dbReference type="PANTHER" id="PTHR43479">
    <property type="entry name" value="ACREF/ENVCD OPERON REPRESSOR-RELATED"/>
    <property type="match status" value="1"/>
</dbReference>
<dbReference type="InterPro" id="IPR009057">
    <property type="entry name" value="Homeodomain-like_sf"/>
</dbReference>
<sequence length="291" mass="34578">MNDRKRKVADIALNLFIEKGFQQTSIQEIIEKSNISKGTFYNYFTSKHDCIAEILENIRYDANQQRVAMQIGKDPKDRSILIDQITILMQLNDEKNVRPLFENILYSKQSDLKKLVLQHRVIEMEWLSNRLVDIFGEEIKAYAQEATVLFYGMLQYMLFTLNLTRIHFTLREVVETIFTYVEHLIPYMQEKGTTFLNDFAIDALQQNMYKNTVTKKELLVLANGFKEQEMLNEEQRDLLDVIISELERERIRKIIIEKLLQPLFHAFETTTLSNQMQRFVNLVWNYLKENN</sequence>